<protein>
    <submittedName>
        <fullName evidence="3">Crotonase/enoyl-CoA hydratase family protein</fullName>
    </submittedName>
</protein>
<dbReference type="InterPro" id="IPR018376">
    <property type="entry name" value="Enoyl-CoA_hyd/isom_CS"/>
</dbReference>
<dbReference type="Proteomes" id="UP000483004">
    <property type="component" value="Unassembled WGS sequence"/>
</dbReference>
<proteinExistence type="inferred from homology"/>
<evidence type="ECO:0000256" key="2">
    <source>
        <dbReference type="RuleBase" id="RU003707"/>
    </source>
</evidence>
<dbReference type="Pfam" id="PF00378">
    <property type="entry name" value="ECH_1"/>
    <property type="match status" value="1"/>
</dbReference>
<dbReference type="InterPro" id="IPR001753">
    <property type="entry name" value="Enoyl-CoA_hydra/iso"/>
</dbReference>
<dbReference type="NCBIfam" id="NF006100">
    <property type="entry name" value="PRK08252.1"/>
    <property type="match status" value="1"/>
</dbReference>
<dbReference type="AlphaFoldDB" id="A0A6L3W368"/>
<dbReference type="EMBL" id="WBMR01000004">
    <property type="protein sequence ID" value="KAB2388707.1"/>
    <property type="molecule type" value="Genomic_DNA"/>
</dbReference>
<dbReference type="CDD" id="cd06558">
    <property type="entry name" value="crotonase-like"/>
    <property type="match status" value="1"/>
</dbReference>
<evidence type="ECO:0000313" key="3">
    <source>
        <dbReference type="EMBL" id="KAB2388707.1"/>
    </source>
</evidence>
<name>A0A6L3W368_9ACTN</name>
<dbReference type="Gene3D" id="3.90.226.10">
    <property type="entry name" value="2-enoyl-CoA Hydratase, Chain A, domain 1"/>
    <property type="match status" value="1"/>
</dbReference>
<evidence type="ECO:0000256" key="1">
    <source>
        <dbReference type="ARBA" id="ARBA00005254"/>
    </source>
</evidence>
<dbReference type="Gene3D" id="1.10.12.10">
    <property type="entry name" value="Lyase 2-enoyl-coa Hydratase, Chain A, domain 2"/>
    <property type="match status" value="1"/>
</dbReference>
<dbReference type="SUPFAM" id="SSF52096">
    <property type="entry name" value="ClpP/crotonase"/>
    <property type="match status" value="1"/>
</dbReference>
<reference evidence="3 4" key="1">
    <citation type="submission" date="2019-09" db="EMBL/GenBank/DDBJ databases">
        <title>Actinomadura physcomitrii sp. nov., a novel actinomycete isolated from moss [Physcomitrium sphaericum (Ludw) Fuernr].</title>
        <authorList>
            <person name="Liu C."/>
            <person name="Zhuang X."/>
        </authorList>
    </citation>
    <scope>NUCLEOTIDE SEQUENCE [LARGE SCALE GENOMIC DNA]</scope>
    <source>
        <strain evidence="3 4">CYP1-1B</strain>
    </source>
</reference>
<comment type="similarity">
    <text evidence="1 2">Belongs to the enoyl-CoA hydratase/isomerase family.</text>
</comment>
<evidence type="ECO:0000313" key="4">
    <source>
        <dbReference type="Proteomes" id="UP000483004"/>
    </source>
</evidence>
<sequence length="254" mass="26666">MNSTVTTEQHGRTLVITIDRPEVRNAIDFPTAEALAAALDELDRRADVFVGVITGTGGTFCAGMDLKAFLAGRKPSVDGRGFAGIVRRPPDKPLIAAVEGYALGGGFEIALASDLIVAADDAVFGLPEVARGLVASGGGLLRLQHRVPLSLALEWTLTGKRIPAALAHEVHLVNRLAPSGTALDAALELATEIASNGPLATRASKQVIHGSTGRPLSETFAWQQPIADVVRSSADAREGARAFVERRTPHWTGT</sequence>
<dbReference type="RefSeq" id="WP_151538301.1">
    <property type="nucleotide sequence ID" value="NZ_WBMR01000004.1"/>
</dbReference>
<gene>
    <name evidence="3" type="ORF">F9B16_03310</name>
</gene>
<dbReference type="InterPro" id="IPR029045">
    <property type="entry name" value="ClpP/crotonase-like_dom_sf"/>
</dbReference>
<dbReference type="InterPro" id="IPR014748">
    <property type="entry name" value="Enoyl-CoA_hydra_C"/>
</dbReference>
<keyword evidence="4" id="KW-1185">Reference proteome</keyword>
<dbReference type="OrthoDB" id="4284283at2"/>
<comment type="caution">
    <text evidence="3">The sequence shown here is derived from an EMBL/GenBank/DDBJ whole genome shotgun (WGS) entry which is preliminary data.</text>
</comment>
<accession>A0A6L3W368</accession>
<dbReference type="PROSITE" id="PS00166">
    <property type="entry name" value="ENOYL_COA_HYDRATASE"/>
    <property type="match status" value="1"/>
</dbReference>
<dbReference type="PANTHER" id="PTHR43802">
    <property type="entry name" value="ENOYL-COA HYDRATASE"/>
    <property type="match status" value="1"/>
</dbReference>
<dbReference type="GO" id="GO:0003824">
    <property type="term" value="F:catalytic activity"/>
    <property type="evidence" value="ECO:0007669"/>
    <property type="project" value="InterPro"/>
</dbReference>
<organism evidence="3 4">
    <name type="scientific">Actinomadura montaniterrae</name>
    <dbReference type="NCBI Taxonomy" id="1803903"/>
    <lineage>
        <taxon>Bacteria</taxon>
        <taxon>Bacillati</taxon>
        <taxon>Actinomycetota</taxon>
        <taxon>Actinomycetes</taxon>
        <taxon>Streptosporangiales</taxon>
        <taxon>Thermomonosporaceae</taxon>
        <taxon>Actinomadura</taxon>
    </lineage>
</organism>
<dbReference type="PANTHER" id="PTHR43802:SF1">
    <property type="entry name" value="IP11341P-RELATED"/>
    <property type="match status" value="1"/>
</dbReference>